<dbReference type="InterPro" id="IPR024660">
    <property type="entry name" value="UCS_central_dom"/>
</dbReference>
<evidence type="ECO:0000313" key="10">
    <source>
        <dbReference type="WBParaSite" id="TMUE_3000014111.1"/>
    </source>
</evidence>
<dbReference type="PROSITE" id="PS50005">
    <property type="entry name" value="TPR"/>
    <property type="match status" value="2"/>
</dbReference>
<dbReference type="GO" id="GO:0051879">
    <property type="term" value="F:Hsp90 protein binding"/>
    <property type="evidence" value="ECO:0007669"/>
    <property type="project" value="TreeGrafter"/>
</dbReference>
<reference evidence="9" key="2">
    <citation type="submission" date="2014-03" db="EMBL/GenBank/DDBJ databases">
        <title>The whipworm genome and dual-species transcriptomics of an intimate host-pathogen interaction.</title>
        <authorList>
            <person name="Foth B.J."/>
            <person name="Tsai I.J."/>
            <person name="Reid A.J."/>
            <person name="Bancroft A.J."/>
            <person name="Nichol S."/>
            <person name="Tracey A."/>
            <person name="Holroyd N."/>
            <person name="Cotton J.A."/>
            <person name="Stanley E.J."/>
            <person name="Zarowiecki M."/>
            <person name="Liu J.Z."/>
            <person name="Huckvale T."/>
            <person name="Cooper P.J."/>
            <person name="Grencis R.K."/>
            <person name="Berriman M."/>
        </authorList>
    </citation>
    <scope>NUCLEOTIDE SEQUENCE [LARGE SCALE GENOMIC DNA]</scope>
    <source>
        <strain evidence="9">Edinburgh</strain>
    </source>
</reference>
<dbReference type="InterPro" id="IPR011989">
    <property type="entry name" value="ARM-like"/>
</dbReference>
<dbReference type="Gene3D" id="1.25.10.10">
    <property type="entry name" value="Leucine-rich Repeat Variant"/>
    <property type="match status" value="2"/>
</dbReference>
<organism evidence="9 10">
    <name type="scientific">Trichuris muris</name>
    <name type="common">Mouse whipworm</name>
    <dbReference type="NCBI Taxonomy" id="70415"/>
    <lineage>
        <taxon>Eukaryota</taxon>
        <taxon>Metazoa</taxon>
        <taxon>Ecdysozoa</taxon>
        <taxon>Nematoda</taxon>
        <taxon>Enoplea</taxon>
        <taxon>Dorylaimia</taxon>
        <taxon>Trichinellida</taxon>
        <taxon>Trichuridae</taxon>
        <taxon>Trichuris</taxon>
    </lineage>
</organism>
<evidence type="ECO:0000256" key="2">
    <source>
        <dbReference type="ARBA" id="ARBA00022473"/>
    </source>
</evidence>
<dbReference type="Gene3D" id="1.25.40.10">
    <property type="entry name" value="Tetratricopeptide repeat domain"/>
    <property type="match status" value="1"/>
</dbReference>
<dbReference type="WBParaSite" id="TMUE_3000014111.2">
    <property type="protein sequence ID" value="TMUE_3000014111.2"/>
    <property type="gene ID" value="WBGene00289133"/>
</dbReference>
<dbReference type="InterPro" id="IPR011990">
    <property type="entry name" value="TPR-like_helical_dom_sf"/>
</dbReference>
<comment type="subcellular location">
    <subcellularLocation>
        <location evidence="1">Cytoplasm</location>
        <location evidence="1">Perinuclear region</location>
    </subcellularLocation>
</comment>
<keyword evidence="6" id="KW-0143">Chaperone</keyword>
<feature type="repeat" description="TPR" evidence="7">
    <location>
        <begin position="44"/>
        <end position="77"/>
    </location>
</feature>
<dbReference type="WBParaSite" id="TMUE_3000014111.1">
    <property type="protein sequence ID" value="TMUE_3000014111.1"/>
    <property type="gene ID" value="WBGene00289133"/>
</dbReference>
<evidence type="ECO:0000256" key="5">
    <source>
        <dbReference type="ARBA" id="ARBA00022782"/>
    </source>
</evidence>
<dbReference type="InterPro" id="IPR019734">
    <property type="entry name" value="TPR_rpt"/>
</dbReference>
<dbReference type="Proteomes" id="UP000046395">
    <property type="component" value="Unassembled WGS sequence"/>
</dbReference>
<keyword evidence="7" id="KW-0802">TPR repeat</keyword>
<dbReference type="PANTHER" id="PTHR45994">
    <property type="entry name" value="FI21225P1"/>
    <property type="match status" value="1"/>
</dbReference>
<keyword evidence="5" id="KW-0221">Differentiation</keyword>
<keyword evidence="2" id="KW-0217">Developmental protein</keyword>
<proteinExistence type="predicted"/>
<dbReference type="AlphaFoldDB" id="A0A5S6R3A2"/>
<evidence type="ECO:0000313" key="9">
    <source>
        <dbReference type="Proteomes" id="UP000046395"/>
    </source>
</evidence>
<dbReference type="GO" id="GO:0030154">
    <property type="term" value="P:cell differentiation"/>
    <property type="evidence" value="ECO:0007669"/>
    <property type="project" value="UniProtKB-KW"/>
</dbReference>
<dbReference type="Pfam" id="PF11701">
    <property type="entry name" value="UNC45-central"/>
    <property type="match status" value="1"/>
</dbReference>
<dbReference type="SUPFAM" id="SSF48371">
    <property type="entry name" value="ARM repeat"/>
    <property type="match status" value="2"/>
</dbReference>
<dbReference type="InterPro" id="IPR016024">
    <property type="entry name" value="ARM-type_fold"/>
</dbReference>
<evidence type="ECO:0000259" key="8">
    <source>
        <dbReference type="Pfam" id="PF11701"/>
    </source>
</evidence>
<name>A0A5S6R3A2_TRIMR</name>
<dbReference type="SUPFAM" id="SSF48452">
    <property type="entry name" value="TPR-like"/>
    <property type="match status" value="1"/>
</dbReference>
<keyword evidence="4" id="KW-0517">Myogenesis</keyword>
<evidence type="ECO:0000256" key="1">
    <source>
        <dbReference type="ARBA" id="ARBA00004556"/>
    </source>
</evidence>
<dbReference type="GO" id="GO:0048471">
    <property type="term" value="C:perinuclear region of cytoplasm"/>
    <property type="evidence" value="ECO:0007669"/>
    <property type="project" value="UniProtKB-SubCell"/>
</dbReference>
<dbReference type="PANTHER" id="PTHR45994:SF1">
    <property type="entry name" value="FI21225P1"/>
    <property type="match status" value="1"/>
</dbReference>
<sequence>MEVESVRLKDQGNKYFNEGDLERSMECYHKALELCQQTQNSIKATLFKNLAAVHLKRQDYAAAERDASLSLELAPNDPKALFRRAQAREQLNKWGDALRDAKIALHYDSSNKAIIRFLQELRRNIETKHAEMSSIDSQVKNMLDHLNDSVHVENRLRAINNLTSLSLQPQGATRIFSVDGHKKIINLLSEESDKDLLIAANRCLTSMVTNDQQLSTLLDAMDLRSMVHLMDNTDGRVTNAAVGLLQRCFNVLMRDCPNEEANVVEELVERNKLPLVDLIFELKRLLTDASIGADARNGAIGLLSKNLIHLNNGLPRGWSWQFVENDGLERLLEVSCSSPQLTTLPVDSATRDCVALCLARLYDDMLFDNRRSMYKERVTNYVQQRMRPPNEEGKIKLCSMVTTLLRGPLDVAFAIASTPEFTSLVSEMACSSNPLSQSFAAEAIVHTVSKRDRCDVFLSNGVSVLRRLFNSPEESVKVRALVGLCKCASSGGRDISLRPTEETKMCGLAEVCKSFMARNTSLDVRCLAAEGLAYLTLDADVKEWLINDIKLIRSLVSLAVEAGSLCVFGVSSIFVNLTNTYDQKKVEPELVQLAKYAKHHVPEDHPKDGENFVKNRIRTLVKEGGVSACIAMSNTESEASRESLSRVLHGFCLEPEHRGYVVQDGGARLLLKLTISNSPVGKAIAAQALAKICIVIDPTIALPGQRCHEIVRPLVGLLHPDKRGLENYEALLALTNLAASDDSIRMTMVNADVLPAMEHFWFMQDHEQLRAAAAELFLNLLQCPQVFRKVSSPGTDRLKLWVLYCNEDDERLVLSSVAGVALLTDDAQVCERITEEVSSWVSIFKEACMHAHEEVQRRSLLCLLNMMNSSYDVAAKIVQSELFEVLVAISKLQDGKRSKCMQLAQDALKVAERKKLIKPTDRELYERDTGKSTLQ</sequence>
<reference evidence="9" key="1">
    <citation type="submission" date="2013-11" db="EMBL/GenBank/DDBJ databases">
        <authorList>
            <person name="Aslett M."/>
        </authorList>
    </citation>
    <scope>NUCLEOTIDE SEQUENCE [LARGE SCALE GENOMIC DNA]</scope>
    <source>
        <strain evidence="9">Edinburgh</strain>
    </source>
</reference>
<reference evidence="10" key="3">
    <citation type="submission" date="2019-12" db="UniProtKB">
        <authorList>
            <consortium name="WormBaseParasite"/>
        </authorList>
    </citation>
    <scope>IDENTIFICATION</scope>
</reference>
<evidence type="ECO:0000256" key="3">
    <source>
        <dbReference type="ARBA" id="ARBA00022490"/>
    </source>
</evidence>
<feature type="repeat" description="TPR" evidence="7">
    <location>
        <begin position="5"/>
        <end position="38"/>
    </location>
</feature>
<feature type="domain" description="UNC-45/Cro1/She4 central" evidence="8">
    <location>
        <begin position="345"/>
        <end position="486"/>
    </location>
</feature>
<dbReference type="SMART" id="SM00028">
    <property type="entry name" value="TPR"/>
    <property type="match status" value="3"/>
</dbReference>
<keyword evidence="3" id="KW-0963">Cytoplasm</keyword>
<evidence type="ECO:0000256" key="7">
    <source>
        <dbReference type="PROSITE-ProRule" id="PRU00339"/>
    </source>
</evidence>
<evidence type="ECO:0000313" key="11">
    <source>
        <dbReference type="WBParaSite" id="TMUE_3000014111.2"/>
    </source>
</evidence>
<evidence type="ECO:0000256" key="4">
    <source>
        <dbReference type="ARBA" id="ARBA00022541"/>
    </source>
</evidence>
<evidence type="ECO:0000256" key="6">
    <source>
        <dbReference type="ARBA" id="ARBA00023186"/>
    </source>
</evidence>
<dbReference type="GO" id="GO:0007517">
    <property type="term" value="P:muscle organ development"/>
    <property type="evidence" value="ECO:0007669"/>
    <property type="project" value="UniProtKB-KW"/>
</dbReference>
<accession>A0A5S6R3A2</accession>
<keyword evidence="9" id="KW-1185">Reference proteome</keyword>
<protein>
    <submittedName>
        <fullName evidence="10 11">TPR_REGION domain-containing protein</fullName>
    </submittedName>
</protein>
<dbReference type="STRING" id="70415.A0A5S6R3A2"/>